<name>A0A5M8QU08_9BACT</name>
<keyword evidence="1" id="KW-0732">Signal</keyword>
<feature type="chain" id="PRO_5024296656" description="DUF3570 domain-containing protein" evidence="1">
    <location>
        <begin position="20"/>
        <end position="417"/>
    </location>
</feature>
<sequence length="417" mass="48015">MKNILSPLLFLFFYQLSYAQDSIPITFRQETDTLVKQHFIDRYENVFMTKVPTRQMFKATAAGSEIQGSGINFGYEYKLLPSLSVEASVYSQLSPFNTGVASELLHFNWKQVNLWGNAKARWYYNMNKRIEKGLNANNFSGAYIGFTYEQSLYLRNSYSNKNTGRLGLLYGFQSRFFNHGFIDFAVGLYNKEAGQFTFFEQHQGFFRFNNFVLGTQANIGIALGDWKKSATSPLCDVIVCDELIHDQFKMEMPNIAIGLQHQIARGSFAYERKLGDSPLSLQANLVYSFYNHNQTGLYHDQFTYASAGLEFRYYFLQKYRMRRGKAGGNFSGPYAGLKSNYGINVYKSGSAFQPEFHRDETFRSLTNALTLGYQQRLFKRIYIDGSLSYQKTRNYGYRYSGDSRPVLMSKIAVGFTF</sequence>
<dbReference type="EMBL" id="VBSN01000049">
    <property type="protein sequence ID" value="KAA6438304.1"/>
    <property type="molecule type" value="Genomic_DNA"/>
</dbReference>
<dbReference type="RefSeq" id="WP_139013107.1">
    <property type="nucleotide sequence ID" value="NZ_VBSN01000049.1"/>
</dbReference>
<feature type="signal peptide" evidence="1">
    <location>
        <begin position="1"/>
        <end position="19"/>
    </location>
</feature>
<evidence type="ECO:0000256" key="1">
    <source>
        <dbReference type="SAM" id="SignalP"/>
    </source>
</evidence>
<evidence type="ECO:0000313" key="3">
    <source>
        <dbReference type="Proteomes" id="UP000323994"/>
    </source>
</evidence>
<reference evidence="2 3" key="1">
    <citation type="submission" date="2019-05" db="EMBL/GenBank/DDBJ databases">
        <authorList>
            <person name="Qu J.-H."/>
        </authorList>
    </citation>
    <scope>NUCLEOTIDE SEQUENCE [LARGE SCALE GENOMIC DNA]</scope>
    <source>
        <strain evidence="2 3">NS28</strain>
    </source>
</reference>
<evidence type="ECO:0008006" key="4">
    <source>
        <dbReference type="Google" id="ProtNLM"/>
    </source>
</evidence>
<gene>
    <name evidence="2" type="ORF">FEM33_16535</name>
</gene>
<dbReference type="OrthoDB" id="912723at2"/>
<comment type="caution">
    <text evidence="2">The sequence shown here is derived from an EMBL/GenBank/DDBJ whole genome shotgun (WGS) entry which is preliminary data.</text>
</comment>
<dbReference type="AlphaFoldDB" id="A0A5M8QU08"/>
<evidence type="ECO:0000313" key="2">
    <source>
        <dbReference type="EMBL" id="KAA6438304.1"/>
    </source>
</evidence>
<dbReference type="Proteomes" id="UP000323994">
    <property type="component" value="Unassembled WGS sequence"/>
</dbReference>
<accession>A0A5M8QU08</accession>
<organism evidence="2 3">
    <name type="scientific">Dyadobacter flavalbus</name>
    <dbReference type="NCBI Taxonomy" id="2579942"/>
    <lineage>
        <taxon>Bacteria</taxon>
        <taxon>Pseudomonadati</taxon>
        <taxon>Bacteroidota</taxon>
        <taxon>Cytophagia</taxon>
        <taxon>Cytophagales</taxon>
        <taxon>Spirosomataceae</taxon>
        <taxon>Dyadobacter</taxon>
    </lineage>
</organism>
<protein>
    <recommendedName>
        <fullName evidence="4">DUF3570 domain-containing protein</fullName>
    </recommendedName>
</protein>
<keyword evidence="3" id="KW-1185">Reference proteome</keyword>
<proteinExistence type="predicted"/>